<feature type="transmembrane region" description="Helical" evidence="1">
    <location>
        <begin position="89"/>
        <end position="114"/>
    </location>
</feature>
<gene>
    <name evidence="2" type="ORF">PG996_004905</name>
</gene>
<name>A0ABR1VL08_9PEZI</name>
<keyword evidence="1" id="KW-0472">Membrane</keyword>
<feature type="transmembrane region" description="Helical" evidence="1">
    <location>
        <begin position="29"/>
        <end position="46"/>
    </location>
</feature>
<organism evidence="2 3">
    <name type="scientific">Apiospora saccharicola</name>
    <dbReference type="NCBI Taxonomy" id="335842"/>
    <lineage>
        <taxon>Eukaryota</taxon>
        <taxon>Fungi</taxon>
        <taxon>Dikarya</taxon>
        <taxon>Ascomycota</taxon>
        <taxon>Pezizomycotina</taxon>
        <taxon>Sordariomycetes</taxon>
        <taxon>Xylariomycetidae</taxon>
        <taxon>Amphisphaeriales</taxon>
        <taxon>Apiosporaceae</taxon>
        <taxon>Apiospora</taxon>
    </lineage>
</organism>
<keyword evidence="1" id="KW-1133">Transmembrane helix</keyword>
<sequence>MASEECQLRPQQSEPFLGYYESLSCFNDLVWQFCIWLLFITFFAVFTDFEQFQAISNAFPMPAFGLGFDAAGENIIMDDQSPVFNIFLLLFWIPFAGMVGGYILVYAILTFLLAGREERKGWKRLSERERELTASNAMQDGRRTQDACTT</sequence>
<keyword evidence="1" id="KW-0812">Transmembrane</keyword>
<feature type="transmembrane region" description="Helical" evidence="1">
    <location>
        <begin position="58"/>
        <end position="77"/>
    </location>
</feature>
<evidence type="ECO:0000313" key="2">
    <source>
        <dbReference type="EMBL" id="KAK8071557.1"/>
    </source>
</evidence>
<proteinExistence type="predicted"/>
<dbReference type="Proteomes" id="UP001446871">
    <property type="component" value="Unassembled WGS sequence"/>
</dbReference>
<reference evidence="2 3" key="1">
    <citation type="submission" date="2023-01" db="EMBL/GenBank/DDBJ databases">
        <title>Analysis of 21 Apiospora genomes using comparative genomics revels a genus with tremendous synthesis potential of carbohydrate active enzymes and secondary metabolites.</title>
        <authorList>
            <person name="Sorensen T."/>
        </authorList>
    </citation>
    <scope>NUCLEOTIDE SEQUENCE [LARGE SCALE GENOMIC DNA]</scope>
    <source>
        <strain evidence="2 3">CBS 83171</strain>
    </source>
</reference>
<protein>
    <submittedName>
        <fullName evidence="2">Uncharacterized protein</fullName>
    </submittedName>
</protein>
<accession>A0ABR1VL08</accession>
<evidence type="ECO:0000256" key="1">
    <source>
        <dbReference type="SAM" id="Phobius"/>
    </source>
</evidence>
<dbReference type="EMBL" id="JAQQWM010000003">
    <property type="protein sequence ID" value="KAK8071557.1"/>
    <property type="molecule type" value="Genomic_DNA"/>
</dbReference>
<comment type="caution">
    <text evidence="2">The sequence shown here is derived from an EMBL/GenBank/DDBJ whole genome shotgun (WGS) entry which is preliminary data.</text>
</comment>
<keyword evidence="3" id="KW-1185">Reference proteome</keyword>
<evidence type="ECO:0000313" key="3">
    <source>
        <dbReference type="Proteomes" id="UP001446871"/>
    </source>
</evidence>